<feature type="compositionally biased region" description="Basic and acidic residues" evidence="1">
    <location>
        <begin position="1"/>
        <end position="18"/>
    </location>
</feature>
<organism evidence="2 3">
    <name type="scientific">Actinospica acidithermotolerans</name>
    <dbReference type="NCBI Taxonomy" id="2828514"/>
    <lineage>
        <taxon>Bacteria</taxon>
        <taxon>Bacillati</taxon>
        <taxon>Actinomycetota</taxon>
        <taxon>Actinomycetes</taxon>
        <taxon>Catenulisporales</taxon>
        <taxon>Actinospicaceae</taxon>
        <taxon>Actinospica</taxon>
    </lineage>
</organism>
<evidence type="ECO:0000313" key="2">
    <source>
        <dbReference type="EMBL" id="MBR7828175.1"/>
    </source>
</evidence>
<comment type="caution">
    <text evidence="2">The sequence shown here is derived from an EMBL/GenBank/DDBJ whole genome shotgun (WGS) entry which is preliminary data.</text>
</comment>
<name>A0A941ED29_9ACTN</name>
<dbReference type="RefSeq" id="WP_212519315.1">
    <property type="nucleotide sequence ID" value="NZ_JAGSOH010000050.1"/>
</dbReference>
<feature type="region of interest" description="Disordered" evidence="1">
    <location>
        <begin position="1"/>
        <end position="23"/>
    </location>
</feature>
<reference evidence="2" key="1">
    <citation type="submission" date="2021-04" db="EMBL/GenBank/DDBJ databases">
        <title>Genome based classification of Actinospica acidithermotolerans sp. nov., an actinobacterium isolated from an Indonesian hot spring.</title>
        <authorList>
            <person name="Kusuma A.B."/>
            <person name="Putra K.E."/>
            <person name="Nafisah S."/>
            <person name="Loh J."/>
            <person name="Nouioui I."/>
            <person name="Goodfellow M."/>
        </authorList>
    </citation>
    <scope>NUCLEOTIDE SEQUENCE</scope>
    <source>
        <strain evidence="2">MGRD01-02</strain>
    </source>
</reference>
<evidence type="ECO:0000313" key="3">
    <source>
        <dbReference type="Proteomes" id="UP000676325"/>
    </source>
</evidence>
<dbReference type="EMBL" id="JAGSOH010000050">
    <property type="protein sequence ID" value="MBR7828175.1"/>
    <property type="molecule type" value="Genomic_DNA"/>
</dbReference>
<keyword evidence="3" id="KW-1185">Reference proteome</keyword>
<proteinExistence type="predicted"/>
<protein>
    <submittedName>
        <fullName evidence="2">Uncharacterized protein</fullName>
    </submittedName>
</protein>
<gene>
    <name evidence="2" type="ORF">KDK95_17795</name>
</gene>
<dbReference type="AlphaFoldDB" id="A0A941ED29"/>
<accession>A0A941ED29</accession>
<dbReference type="Proteomes" id="UP000676325">
    <property type="component" value="Unassembled WGS sequence"/>
</dbReference>
<evidence type="ECO:0000256" key="1">
    <source>
        <dbReference type="SAM" id="MobiDB-lite"/>
    </source>
</evidence>
<sequence length="45" mass="4901">MTDDEARLPPLTEHHSAEDAAAQPAWVEYGTASYNLCSRSTHLSA</sequence>